<proteinExistence type="inferred from homology"/>
<dbReference type="GO" id="GO:0003677">
    <property type="term" value="F:DNA binding"/>
    <property type="evidence" value="ECO:0007669"/>
    <property type="project" value="UniProtKB-KW"/>
</dbReference>
<evidence type="ECO:0000259" key="24">
    <source>
        <dbReference type="Pfam" id="PF04697"/>
    </source>
</evidence>
<dbReference type="Pfam" id="PF04696">
    <property type="entry name" value="Pinin_SDK_memA"/>
    <property type="match status" value="1"/>
</dbReference>
<evidence type="ECO:0000256" key="7">
    <source>
        <dbReference type="ARBA" id="ARBA00022553"/>
    </source>
</evidence>
<keyword evidence="9" id="KW-0747">Spliceosome</keyword>
<keyword evidence="18" id="KW-0508">mRNA splicing</keyword>
<evidence type="ECO:0000256" key="10">
    <source>
        <dbReference type="ARBA" id="ARBA00022843"/>
    </source>
</evidence>
<dbReference type="GO" id="GO:0016607">
    <property type="term" value="C:nuclear speck"/>
    <property type="evidence" value="ECO:0007669"/>
    <property type="project" value="UniProtKB-SubCell"/>
</dbReference>
<keyword evidence="13" id="KW-0805">Transcription regulation</keyword>
<evidence type="ECO:0000259" key="23">
    <source>
        <dbReference type="Pfam" id="PF04696"/>
    </source>
</evidence>
<feature type="compositionally biased region" description="Basic and acidic residues" evidence="22">
    <location>
        <begin position="378"/>
        <end position="406"/>
    </location>
</feature>
<comment type="subunit">
    <text evidence="20">Found in a mRNA splicing-dependent exon junction complex (EJC). Found in a complex with SR proteins. Found in a mRNP complex with RNPS1. Component of the PSAP complex consisting of RNPS1, SAP18 and PNN. Interacts with PNISR, CTBP1, CTBP2, KRT8, KRT18, KRT19, PS1D/PNO40, PPIG, RNPS1, SFRS4 and SRRM2. Identified in the spliceosome C complex.</text>
</comment>
<feature type="compositionally biased region" description="Basic and acidic residues" evidence="22">
    <location>
        <begin position="414"/>
        <end position="449"/>
    </location>
</feature>
<evidence type="ECO:0000313" key="26">
    <source>
        <dbReference type="Proteomes" id="UP001152320"/>
    </source>
</evidence>
<keyword evidence="10" id="KW-0832">Ubl conjugation</keyword>
<dbReference type="OrthoDB" id="330772at2759"/>
<evidence type="ECO:0000256" key="18">
    <source>
        <dbReference type="ARBA" id="ARBA00023187"/>
    </source>
</evidence>
<feature type="compositionally biased region" description="Basic and acidic residues" evidence="22">
    <location>
        <begin position="503"/>
        <end position="515"/>
    </location>
</feature>
<dbReference type="InterPro" id="IPR006786">
    <property type="entry name" value="Pinin_SDK_MemA"/>
</dbReference>
<evidence type="ECO:0000256" key="4">
    <source>
        <dbReference type="ARBA" id="ARBA00020056"/>
    </source>
</evidence>
<evidence type="ECO:0000256" key="13">
    <source>
        <dbReference type="ARBA" id="ARBA00023015"/>
    </source>
</evidence>
<keyword evidence="8" id="KW-0507">mRNA processing</keyword>
<reference evidence="25" key="1">
    <citation type="submission" date="2021-10" db="EMBL/GenBank/DDBJ databases">
        <title>Tropical sea cucumber genome reveals ecological adaptation and Cuvierian tubules defense mechanism.</title>
        <authorList>
            <person name="Chen T."/>
        </authorList>
    </citation>
    <scope>NUCLEOTIDE SEQUENCE</scope>
    <source>
        <strain evidence="25">Nanhai2018</strain>
        <tissue evidence="25">Muscle</tissue>
    </source>
</reference>
<dbReference type="GO" id="GO:0006397">
    <property type="term" value="P:mRNA processing"/>
    <property type="evidence" value="ECO:0007669"/>
    <property type="project" value="UniProtKB-KW"/>
</dbReference>
<comment type="caution">
    <text evidence="25">The sequence shown here is derived from an EMBL/GenBank/DDBJ whole genome shotgun (WGS) entry which is preliminary data.</text>
</comment>
<feature type="domain" description="Pinin/SDK/MemA protein" evidence="23">
    <location>
        <begin position="190"/>
        <end position="313"/>
    </location>
</feature>
<dbReference type="InterPro" id="IPR006787">
    <property type="entry name" value="Pinin_SDK_N"/>
</dbReference>
<dbReference type="GO" id="GO:0030057">
    <property type="term" value="C:desmosome"/>
    <property type="evidence" value="ECO:0007669"/>
    <property type="project" value="UniProtKB-SubCell"/>
</dbReference>
<dbReference type="AlphaFoldDB" id="A0A9Q1CIQ4"/>
<keyword evidence="14 21" id="KW-0175">Coiled coil</keyword>
<keyword evidence="17" id="KW-0804">Transcription</keyword>
<evidence type="ECO:0000256" key="6">
    <source>
        <dbReference type="ARBA" id="ARBA00022499"/>
    </source>
</evidence>
<evidence type="ECO:0000256" key="21">
    <source>
        <dbReference type="SAM" id="Coils"/>
    </source>
</evidence>
<dbReference type="Pfam" id="PF04697">
    <property type="entry name" value="Pinin_SDK_N"/>
    <property type="match status" value="2"/>
</dbReference>
<evidence type="ECO:0000256" key="15">
    <source>
        <dbReference type="ARBA" id="ARBA00023125"/>
    </source>
</evidence>
<feature type="compositionally biased region" description="Basic and acidic residues" evidence="22">
    <location>
        <begin position="456"/>
        <end position="496"/>
    </location>
</feature>
<keyword evidence="6" id="KW-1017">Isopeptide bond</keyword>
<evidence type="ECO:0000256" key="19">
    <source>
        <dbReference type="ARBA" id="ARBA00023242"/>
    </source>
</evidence>
<feature type="domain" description="Pinin/SDK" evidence="24">
    <location>
        <begin position="101"/>
        <end position="185"/>
    </location>
</feature>
<feature type="region of interest" description="Disordered" evidence="22">
    <location>
        <begin position="69"/>
        <end position="193"/>
    </location>
</feature>
<feature type="compositionally biased region" description="Basic and acidic residues" evidence="22">
    <location>
        <begin position="325"/>
        <end position="369"/>
    </location>
</feature>
<dbReference type="PANTHER" id="PTHR12707:SF0">
    <property type="entry name" value="PININ"/>
    <property type="match status" value="1"/>
</dbReference>
<accession>A0A9Q1CIQ4</accession>
<feature type="compositionally biased region" description="Basic and acidic residues" evidence="22">
    <location>
        <begin position="176"/>
        <end position="191"/>
    </location>
</feature>
<evidence type="ECO:0000256" key="22">
    <source>
        <dbReference type="SAM" id="MobiDB-lite"/>
    </source>
</evidence>
<keyword evidence="19" id="KW-0539">Nucleus</keyword>
<gene>
    <name evidence="25" type="ORF">HOLleu_08700</name>
</gene>
<name>A0A9Q1CIQ4_HOLLE</name>
<evidence type="ECO:0000313" key="25">
    <source>
        <dbReference type="EMBL" id="KAJ8045655.1"/>
    </source>
</evidence>
<evidence type="ECO:0000256" key="3">
    <source>
        <dbReference type="ARBA" id="ARBA00010386"/>
    </source>
</evidence>
<keyword evidence="26" id="KW-1185">Reference proteome</keyword>
<feature type="region of interest" description="Disordered" evidence="22">
    <location>
        <begin position="325"/>
        <end position="518"/>
    </location>
</feature>
<keyword evidence="12" id="KW-0007">Acetylation</keyword>
<keyword evidence="15" id="KW-0238">DNA-binding</keyword>
<evidence type="ECO:0000256" key="9">
    <source>
        <dbReference type="ARBA" id="ARBA00022728"/>
    </source>
</evidence>
<keyword evidence="16" id="KW-0010">Activator</keyword>
<dbReference type="PANTHER" id="PTHR12707">
    <property type="entry name" value="PINN"/>
    <property type="match status" value="1"/>
</dbReference>
<feature type="coiled-coil region" evidence="21">
    <location>
        <begin position="216"/>
        <end position="272"/>
    </location>
</feature>
<dbReference type="Proteomes" id="UP001152320">
    <property type="component" value="Chromosome 3"/>
</dbReference>
<evidence type="ECO:0000256" key="17">
    <source>
        <dbReference type="ARBA" id="ARBA00023163"/>
    </source>
</evidence>
<feature type="compositionally biased region" description="Gly residues" evidence="22">
    <location>
        <begin position="80"/>
        <end position="92"/>
    </location>
</feature>
<evidence type="ECO:0000256" key="16">
    <source>
        <dbReference type="ARBA" id="ARBA00023159"/>
    </source>
</evidence>
<comment type="similarity">
    <text evidence="3">Belongs to the pinin family.</text>
</comment>
<evidence type="ECO:0000256" key="12">
    <source>
        <dbReference type="ARBA" id="ARBA00022990"/>
    </source>
</evidence>
<dbReference type="EMBL" id="JAIZAY010000003">
    <property type="protein sequence ID" value="KAJ8045655.1"/>
    <property type="molecule type" value="Genomic_DNA"/>
</dbReference>
<sequence>MLLCKCGNSRYIHATSINNRVRSSEGKRQKMTEAVSRLIQQKLEKTKERLEDVDENIRKLTGRNVEMWSRPSGDQRRVSIGGGTGGGGGGVASGLSGRLGPRRGGGRSRGQSGPGRPGRMDTFQRLGVPLKRQNLGSAFSRLGSRVNTREESDEEEDNEAKPTLQSSVVATAPVLKSREDTVKDQQKDKKGQARNKRMFGLLLGTLHKFKQEATVAEDKNVRRAQIEQKLDQKAEEEKKAIASERKELFNERKAKQLEMTKLEELMVLANEQEAWNRHTIELSKFIYTKAKPRIFYLPKLHTPETHKKLQSSKEELMGVIKKRKEDLSKQLEEVETERNKRLERMEKRPEDHREEKENRKGRERRISEGKHRRRRSRESKGKDDERIVSTHDREKRKKDASEDRSNTKRRRTRSRSDDPHRNEKSHVKEDKKKKEESSSKKLGELKEEEVPIPEGVKTEARTGKTGKYESQVHDGKQEGEGNKEEGLAEGSTEDKTAMGGGESTKDGNLEEKESEWIPDVDLSTIQLPEGMGIPALPQKQDQAAAASDTPANEVTAASDFQLGGVDEQLDYNEGIE</sequence>
<feature type="region of interest" description="Disordered" evidence="22">
    <location>
        <begin position="530"/>
        <end position="576"/>
    </location>
</feature>
<dbReference type="GO" id="GO:0008380">
    <property type="term" value="P:RNA splicing"/>
    <property type="evidence" value="ECO:0007669"/>
    <property type="project" value="UniProtKB-KW"/>
</dbReference>
<feature type="compositionally biased region" description="Acidic residues" evidence="22">
    <location>
        <begin position="567"/>
        <end position="576"/>
    </location>
</feature>
<dbReference type="GO" id="GO:0071013">
    <property type="term" value="C:catalytic step 2 spliceosome"/>
    <property type="evidence" value="ECO:0007669"/>
    <property type="project" value="TreeGrafter"/>
</dbReference>
<evidence type="ECO:0000256" key="11">
    <source>
        <dbReference type="ARBA" id="ARBA00022949"/>
    </source>
</evidence>
<evidence type="ECO:0000256" key="5">
    <source>
        <dbReference type="ARBA" id="ARBA00022481"/>
    </source>
</evidence>
<evidence type="ECO:0000256" key="14">
    <source>
        <dbReference type="ARBA" id="ARBA00023054"/>
    </source>
</evidence>
<evidence type="ECO:0000256" key="1">
    <source>
        <dbReference type="ARBA" id="ARBA00004324"/>
    </source>
</evidence>
<evidence type="ECO:0000256" key="20">
    <source>
        <dbReference type="ARBA" id="ARBA00025916"/>
    </source>
</evidence>
<evidence type="ECO:0000256" key="8">
    <source>
        <dbReference type="ARBA" id="ARBA00022664"/>
    </source>
</evidence>
<keyword evidence="11" id="KW-0965">Cell junction</keyword>
<keyword evidence="7" id="KW-0597">Phosphoprotein</keyword>
<keyword evidence="5" id="KW-0488">Methylation</keyword>
<dbReference type="InterPro" id="IPR039853">
    <property type="entry name" value="Pinin"/>
</dbReference>
<comment type="subcellular location">
    <subcellularLocation>
        <location evidence="2">Cell junction</location>
        <location evidence="2">Desmosome</location>
    </subcellularLocation>
    <subcellularLocation>
        <location evidence="1">Nucleus speckle</location>
    </subcellularLocation>
</comment>
<feature type="domain" description="Pinin/SDK" evidence="24">
    <location>
        <begin position="33"/>
        <end position="89"/>
    </location>
</feature>
<feature type="coiled-coil region" evidence="21">
    <location>
        <begin position="36"/>
        <end position="63"/>
    </location>
</feature>
<organism evidence="25 26">
    <name type="scientific">Holothuria leucospilota</name>
    <name type="common">Black long sea cucumber</name>
    <name type="synonym">Mertensiothuria leucospilota</name>
    <dbReference type="NCBI Taxonomy" id="206669"/>
    <lineage>
        <taxon>Eukaryota</taxon>
        <taxon>Metazoa</taxon>
        <taxon>Echinodermata</taxon>
        <taxon>Eleutherozoa</taxon>
        <taxon>Echinozoa</taxon>
        <taxon>Holothuroidea</taxon>
        <taxon>Aspidochirotacea</taxon>
        <taxon>Aspidochirotida</taxon>
        <taxon>Holothuriidae</taxon>
        <taxon>Holothuria</taxon>
    </lineage>
</organism>
<protein>
    <recommendedName>
        <fullName evidence="4">Pinin</fullName>
    </recommendedName>
</protein>
<evidence type="ECO:0000256" key="2">
    <source>
        <dbReference type="ARBA" id="ARBA00004568"/>
    </source>
</evidence>